<dbReference type="EMBL" id="REGN01001968">
    <property type="protein sequence ID" value="RNA31228.1"/>
    <property type="molecule type" value="Genomic_DNA"/>
</dbReference>
<accession>A0A3M7S6J3</accession>
<sequence>MNTNLISEIDAIKTGILMYADDLLIMTDCTKKMKKILKFCEDYGLRTEIKFNQYKSQIMRINGSKKDEVKLELGGEEIEWRELKLNDESAFIKELREILGSSDQITKENPIKKKELKKEDFEKSKNGICDSILYCRQNLKERKEELKLLLKTYFPRTEPNAEFV</sequence>
<dbReference type="PROSITE" id="PS50878">
    <property type="entry name" value="RT_POL"/>
    <property type="match status" value="1"/>
</dbReference>
<organism evidence="2 3">
    <name type="scientific">Brachionus plicatilis</name>
    <name type="common">Marine rotifer</name>
    <name type="synonym">Brachionus muelleri</name>
    <dbReference type="NCBI Taxonomy" id="10195"/>
    <lineage>
        <taxon>Eukaryota</taxon>
        <taxon>Metazoa</taxon>
        <taxon>Spiralia</taxon>
        <taxon>Gnathifera</taxon>
        <taxon>Rotifera</taxon>
        <taxon>Eurotatoria</taxon>
        <taxon>Monogononta</taxon>
        <taxon>Pseudotrocha</taxon>
        <taxon>Ploima</taxon>
        <taxon>Brachionidae</taxon>
        <taxon>Brachionus</taxon>
    </lineage>
</organism>
<name>A0A3M7S6J3_BRAPC</name>
<evidence type="ECO:0000259" key="1">
    <source>
        <dbReference type="PROSITE" id="PS50878"/>
    </source>
</evidence>
<dbReference type="Proteomes" id="UP000276133">
    <property type="component" value="Unassembled WGS sequence"/>
</dbReference>
<feature type="domain" description="Reverse transcriptase" evidence="1">
    <location>
        <begin position="1"/>
        <end position="85"/>
    </location>
</feature>
<dbReference type="OrthoDB" id="10014409at2759"/>
<evidence type="ECO:0000313" key="3">
    <source>
        <dbReference type="Proteomes" id="UP000276133"/>
    </source>
</evidence>
<dbReference type="InterPro" id="IPR000477">
    <property type="entry name" value="RT_dom"/>
</dbReference>
<gene>
    <name evidence="2" type="ORF">BpHYR1_048834</name>
</gene>
<protein>
    <recommendedName>
        <fullName evidence="1">Reverse transcriptase domain-containing protein</fullName>
    </recommendedName>
</protein>
<keyword evidence="3" id="KW-1185">Reference proteome</keyword>
<reference evidence="2 3" key="1">
    <citation type="journal article" date="2018" name="Sci. Rep.">
        <title>Genomic signatures of local adaptation to the degree of environmental predictability in rotifers.</title>
        <authorList>
            <person name="Franch-Gras L."/>
            <person name="Hahn C."/>
            <person name="Garcia-Roger E.M."/>
            <person name="Carmona M.J."/>
            <person name="Serra M."/>
            <person name="Gomez A."/>
        </authorList>
    </citation>
    <scope>NUCLEOTIDE SEQUENCE [LARGE SCALE GENOMIC DNA]</scope>
    <source>
        <strain evidence="2">HYR1</strain>
    </source>
</reference>
<comment type="caution">
    <text evidence="2">The sequence shown here is derived from an EMBL/GenBank/DDBJ whole genome shotgun (WGS) entry which is preliminary data.</text>
</comment>
<dbReference type="AlphaFoldDB" id="A0A3M7S6J3"/>
<evidence type="ECO:0000313" key="2">
    <source>
        <dbReference type="EMBL" id="RNA31228.1"/>
    </source>
</evidence>
<proteinExistence type="predicted"/>